<comment type="caution">
    <text evidence="1">The sequence shown here is derived from an EMBL/GenBank/DDBJ whole genome shotgun (WGS) entry which is preliminary data.</text>
</comment>
<evidence type="ECO:0000313" key="2">
    <source>
        <dbReference type="Proteomes" id="UP001234297"/>
    </source>
</evidence>
<dbReference type="Proteomes" id="UP001234297">
    <property type="component" value="Chromosome 7"/>
</dbReference>
<sequence length="284" mass="31841">MKLVSLVIDDEFVRLKDNNDNTIVHILSANKRTQVIKFLLDNTNIAPEINALNVDMLTALDELYLVQWEAGFSELEQILVGKGAKRSSDLSLGLPTNFSLKLNKQDSKWLKRMEPSFLVLAVLVVTVTYAAVLNPPGGFWSDDYPDPGSKQNHTAVLNHPGGYPDPASKQNHTAGESILWTKDRLRYHTFYAYNSVGFFSSLAIIRIIVTKHEVYPTIMLQVLTSSTLIVMLSLTLAYIFPLWLGGASWWVCLVLIITSSPFYLPILCGPGINYLRSKILGRQR</sequence>
<name>A0ACC2LEM7_PERAE</name>
<gene>
    <name evidence="1" type="ORF">MRB53_025038</name>
</gene>
<protein>
    <submittedName>
        <fullName evidence="1">Uncharacterized protein</fullName>
    </submittedName>
</protein>
<proteinExistence type="predicted"/>
<organism evidence="1 2">
    <name type="scientific">Persea americana</name>
    <name type="common">Avocado</name>
    <dbReference type="NCBI Taxonomy" id="3435"/>
    <lineage>
        <taxon>Eukaryota</taxon>
        <taxon>Viridiplantae</taxon>
        <taxon>Streptophyta</taxon>
        <taxon>Embryophyta</taxon>
        <taxon>Tracheophyta</taxon>
        <taxon>Spermatophyta</taxon>
        <taxon>Magnoliopsida</taxon>
        <taxon>Magnoliidae</taxon>
        <taxon>Laurales</taxon>
        <taxon>Lauraceae</taxon>
        <taxon>Persea</taxon>
    </lineage>
</organism>
<reference evidence="1 2" key="1">
    <citation type="journal article" date="2022" name="Hortic Res">
        <title>A haplotype resolved chromosomal level avocado genome allows analysis of novel avocado genes.</title>
        <authorList>
            <person name="Nath O."/>
            <person name="Fletcher S.J."/>
            <person name="Hayward A."/>
            <person name="Shaw L.M."/>
            <person name="Masouleh A.K."/>
            <person name="Furtado A."/>
            <person name="Henry R.J."/>
            <person name="Mitter N."/>
        </authorList>
    </citation>
    <scope>NUCLEOTIDE SEQUENCE [LARGE SCALE GENOMIC DNA]</scope>
    <source>
        <strain evidence="2">cv. Hass</strain>
    </source>
</reference>
<keyword evidence="2" id="KW-1185">Reference proteome</keyword>
<evidence type="ECO:0000313" key="1">
    <source>
        <dbReference type="EMBL" id="KAJ8631715.1"/>
    </source>
</evidence>
<dbReference type="EMBL" id="CM056815">
    <property type="protein sequence ID" value="KAJ8631715.1"/>
    <property type="molecule type" value="Genomic_DNA"/>
</dbReference>
<accession>A0ACC2LEM7</accession>